<dbReference type="AlphaFoldDB" id="A0A1G7KH69"/>
<dbReference type="STRING" id="482827.SAMN04488243_14513"/>
<dbReference type="PROSITE" id="PS51274">
    <property type="entry name" value="GATASE_COBBQ"/>
    <property type="match status" value="1"/>
</dbReference>
<dbReference type="InterPro" id="IPR029062">
    <property type="entry name" value="Class_I_gatase-like"/>
</dbReference>
<keyword evidence="8" id="KW-0418">Kinase</keyword>
<dbReference type="InterPro" id="IPR003203">
    <property type="entry name" value="CobU/CobP"/>
</dbReference>
<dbReference type="NCBIfam" id="NF001989">
    <property type="entry name" value="PRK00784.1"/>
    <property type="match status" value="1"/>
</dbReference>
<dbReference type="Pfam" id="PF01656">
    <property type="entry name" value="CbiA"/>
    <property type="match status" value="1"/>
</dbReference>
<keyword evidence="8" id="KW-0548">Nucleotidyltransferase</keyword>
<dbReference type="InterPro" id="IPR011698">
    <property type="entry name" value="GATase_3"/>
</dbReference>
<dbReference type="InterPro" id="IPR027417">
    <property type="entry name" value="P-loop_NTPase"/>
</dbReference>
<dbReference type="GO" id="GO:0009236">
    <property type="term" value="P:cobalamin biosynthetic process"/>
    <property type="evidence" value="ECO:0007669"/>
    <property type="project" value="UniProtKB-UniRule"/>
</dbReference>
<comment type="similarity">
    <text evidence="4">Belongs to the CobB/CobQ family. CobQ subfamily.</text>
</comment>
<dbReference type="CDD" id="cd01750">
    <property type="entry name" value="GATase1_CobQ"/>
    <property type="match status" value="1"/>
</dbReference>
<comment type="pathway">
    <text evidence="1 4">Cofactor biosynthesis; adenosylcobalamin biosynthesis.</text>
</comment>
<dbReference type="EMBL" id="FNBC01000045">
    <property type="protein sequence ID" value="SDF36527.1"/>
    <property type="molecule type" value="Genomic_DNA"/>
</dbReference>
<dbReference type="InterPro" id="IPR033949">
    <property type="entry name" value="CobQ_GATase1"/>
</dbReference>
<dbReference type="PANTHER" id="PTHR21343">
    <property type="entry name" value="DETHIOBIOTIN SYNTHETASE"/>
    <property type="match status" value="1"/>
</dbReference>
<dbReference type="GO" id="GO:0015420">
    <property type="term" value="F:ABC-type vitamin B12 transporter activity"/>
    <property type="evidence" value="ECO:0007669"/>
    <property type="project" value="UniProtKB-UniRule"/>
</dbReference>
<dbReference type="Pfam" id="PF02283">
    <property type="entry name" value="CobU"/>
    <property type="match status" value="1"/>
</dbReference>
<dbReference type="GO" id="GO:0016779">
    <property type="term" value="F:nucleotidyltransferase activity"/>
    <property type="evidence" value="ECO:0007669"/>
    <property type="project" value="UniProtKB-KW"/>
</dbReference>
<evidence type="ECO:0000313" key="8">
    <source>
        <dbReference type="EMBL" id="SDF36527.1"/>
    </source>
</evidence>
<evidence type="ECO:0000313" key="9">
    <source>
        <dbReference type="Proteomes" id="UP000199446"/>
    </source>
</evidence>
<feature type="active site" evidence="4">
    <location>
        <position position="410"/>
    </location>
</feature>
<sequence length="674" mass="73184">MGRAKALIVWGTGSGVGKSLFVAGLLRHFRRLGLKAAPFKAQNMANHARVVRGGEVASAQWLQALAAGVEPEVRMNPVLVKPFGERGAQVVVWGKVDPFLSGLPWKERRPHLEAPVREALEGLLAEHDLLVLEGAGSPVERNLWPDLPNLRVAEWADAKALLVADVDQGGALGALYGTWALLGEHRKRLVGFAFNKFRGDLELLRPAYGLLTGWTGLPVLGTLPMLPLALPEEDGFRYRQPAGNGPKVALLRYPHAANLDEFWPLSELARPVHVTSPEEAEGAWLLILPGSRLPARDLPWLRAFLPLIQRHLEAGRPVLAVCGGAEMLAEALLDEEGVEERGKFPGLGLLPYRVRMAREKTVERRRVRLRGLSGYWGRLEGLEVEGYEIHHGQGLPLVHQEGPLLATWLHGLLENPGVQRALFGREARGLEEALEALADALERHLDLGALHRALGLAGRAFPAASPLGAPTEAFASVGHLDPPPPPGLVLLLGGAKSGKSRFAQRLAGPFATLVATAEARDEEMAERIRRHKEERPPTWETLEEPLDLPGALKRARHPTVVVDCLTLWVANLMERGLDPLSEARRFLRAVEESGKRVIAVSNEVGMGIVPQNPLARRYRDLLGQVNALLAEAAQEAYLLVAGRPLPLGGGRVPPQEAGRTGPQGGEPDPGRPAP</sequence>
<evidence type="ECO:0000259" key="6">
    <source>
        <dbReference type="Pfam" id="PF01656"/>
    </source>
</evidence>
<evidence type="ECO:0000259" key="7">
    <source>
        <dbReference type="Pfam" id="PF07685"/>
    </source>
</evidence>
<dbReference type="Gene3D" id="3.40.50.880">
    <property type="match status" value="1"/>
</dbReference>
<dbReference type="PANTHER" id="PTHR21343:SF1">
    <property type="entry name" value="COBYRIC ACID SYNTHASE"/>
    <property type="match status" value="1"/>
</dbReference>
<accession>A0A1G7KH69</accession>
<organism evidence="8 9">
    <name type="scientific">Thermus arciformis</name>
    <dbReference type="NCBI Taxonomy" id="482827"/>
    <lineage>
        <taxon>Bacteria</taxon>
        <taxon>Thermotogati</taxon>
        <taxon>Deinococcota</taxon>
        <taxon>Deinococci</taxon>
        <taxon>Thermales</taxon>
        <taxon>Thermaceae</taxon>
        <taxon>Thermus</taxon>
    </lineage>
</organism>
<dbReference type="UniPathway" id="UPA00148">
    <property type="reaction ID" value="UER00236"/>
</dbReference>
<dbReference type="NCBIfam" id="NF004469">
    <property type="entry name" value="PRK05800.1"/>
    <property type="match status" value="1"/>
</dbReference>
<keyword evidence="9" id="KW-1185">Reference proteome</keyword>
<keyword evidence="8" id="KW-0808">Transferase</keyword>
<dbReference type="InterPro" id="IPR002586">
    <property type="entry name" value="CobQ/CobB/MinD/ParA_Nub-bd_dom"/>
</dbReference>
<gene>
    <name evidence="4" type="primary">cobQ</name>
    <name evidence="8" type="ORF">SAMN04488243_14513</name>
</gene>
<dbReference type="Gene3D" id="3.40.50.300">
    <property type="entry name" value="P-loop containing nucleotide triphosphate hydrolases"/>
    <property type="match status" value="2"/>
</dbReference>
<evidence type="ECO:0000256" key="1">
    <source>
        <dbReference type="ARBA" id="ARBA00004953"/>
    </source>
</evidence>
<comment type="function">
    <text evidence="4">Catalyzes amidations at positions B, D, E, and G on adenosylcobyrinic A,C-diamide. NH(2) groups are provided by glutamine, and one molecule of ATP is hydrogenolyzed for each amidation.</text>
</comment>
<dbReference type="InterPro" id="IPR004459">
    <property type="entry name" value="CobQ_synth"/>
</dbReference>
<dbReference type="CDD" id="cd00544">
    <property type="entry name" value="CobU"/>
    <property type="match status" value="1"/>
</dbReference>
<feature type="active site" description="Nucleophile" evidence="4">
    <location>
        <position position="322"/>
    </location>
</feature>
<feature type="domain" description="CobQ/CobB/MinD/ParA nucleotide binding" evidence="6">
    <location>
        <begin position="8"/>
        <end position="225"/>
    </location>
</feature>
<protein>
    <recommendedName>
        <fullName evidence="4">Cobyric acid synthase</fullName>
    </recommendedName>
</protein>
<dbReference type="OrthoDB" id="9808302at2"/>
<evidence type="ECO:0000256" key="4">
    <source>
        <dbReference type="HAMAP-Rule" id="MF_00028"/>
    </source>
</evidence>
<name>A0A1G7KH69_9DEIN</name>
<keyword evidence="3 4" id="KW-0315">Glutamine amidotransferase</keyword>
<keyword evidence="2 4" id="KW-0169">Cobalamin biosynthesis</keyword>
<dbReference type="RefSeq" id="WP_093008541.1">
    <property type="nucleotide sequence ID" value="NZ_FNBC01000045.1"/>
</dbReference>
<dbReference type="HAMAP" id="MF_00028">
    <property type="entry name" value="CobQ"/>
    <property type="match status" value="1"/>
</dbReference>
<feature type="domain" description="CobB/CobQ-like glutamine amidotransferase" evidence="7">
    <location>
        <begin position="247"/>
        <end position="393"/>
    </location>
</feature>
<dbReference type="Proteomes" id="UP000199446">
    <property type="component" value="Unassembled WGS sequence"/>
</dbReference>
<reference evidence="9" key="1">
    <citation type="submission" date="2016-10" db="EMBL/GenBank/DDBJ databases">
        <authorList>
            <person name="Varghese N."/>
            <person name="Submissions S."/>
        </authorList>
    </citation>
    <scope>NUCLEOTIDE SEQUENCE [LARGE SCALE GENOMIC DNA]</scope>
    <source>
        <strain evidence="9">CGMCC 1.6992</strain>
    </source>
</reference>
<dbReference type="SUPFAM" id="SSF52540">
    <property type="entry name" value="P-loop containing nucleoside triphosphate hydrolases"/>
    <property type="match status" value="2"/>
</dbReference>
<feature type="region of interest" description="Disordered" evidence="5">
    <location>
        <begin position="648"/>
        <end position="674"/>
    </location>
</feature>
<proteinExistence type="inferred from homology"/>
<evidence type="ECO:0000256" key="3">
    <source>
        <dbReference type="ARBA" id="ARBA00022962"/>
    </source>
</evidence>
<dbReference type="Pfam" id="PF07685">
    <property type="entry name" value="GATase_3"/>
    <property type="match status" value="1"/>
</dbReference>
<evidence type="ECO:0000256" key="2">
    <source>
        <dbReference type="ARBA" id="ARBA00022573"/>
    </source>
</evidence>
<dbReference type="GO" id="GO:0043752">
    <property type="term" value="F:adenosylcobinamide kinase activity"/>
    <property type="evidence" value="ECO:0007669"/>
    <property type="project" value="InterPro"/>
</dbReference>
<dbReference type="GO" id="GO:0000166">
    <property type="term" value="F:nucleotide binding"/>
    <property type="evidence" value="ECO:0007669"/>
    <property type="project" value="InterPro"/>
</dbReference>
<evidence type="ECO:0000256" key="5">
    <source>
        <dbReference type="SAM" id="MobiDB-lite"/>
    </source>
</evidence>
<dbReference type="SUPFAM" id="SSF52317">
    <property type="entry name" value="Class I glutamine amidotransferase-like"/>
    <property type="match status" value="1"/>
</dbReference>